<evidence type="ECO:0000259" key="1">
    <source>
        <dbReference type="PROSITE" id="PS50987"/>
    </source>
</evidence>
<protein>
    <submittedName>
        <fullName evidence="2">Transcriptional regulator</fullName>
    </submittedName>
</protein>
<dbReference type="PANTHER" id="PTHR38600">
    <property type="entry name" value="TRANSCRIPTIONAL REGULATORY PROTEIN"/>
    <property type="match status" value="1"/>
</dbReference>
<dbReference type="CDD" id="cd00090">
    <property type="entry name" value="HTH_ARSR"/>
    <property type="match status" value="1"/>
</dbReference>
<dbReference type="RefSeq" id="WP_284390083.1">
    <property type="nucleotide sequence ID" value="NZ_BSNK01000002.1"/>
</dbReference>
<name>A0ABQ5V978_9PROT</name>
<dbReference type="PROSITE" id="PS50987">
    <property type="entry name" value="HTH_ARSR_2"/>
    <property type="match status" value="1"/>
</dbReference>
<dbReference type="Pfam" id="PF12840">
    <property type="entry name" value="HTH_20"/>
    <property type="match status" value="1"/>
</dbReference>
<keyword evidence="3" id="KW-1185">Reference proteome</keyword>
<dbReference type="InterPro" id="IPR011991">
    <property type="entry name" value="ArsR-like_HTH"/>
</dbReference>
<dbReference type="InterPro" id="IPR036390">
    <property type="entry name" value="WH_DNA-bd_sf"/>
</dbReference>
<gene>
    <name evidence="2" type="ORF">GCM10007853_19220</name>
</gene>
<reference evidence="2" key="1">
    <citation type="journal article" date="2014" name="Int. J. Syst. Evol. Microbiol.">
        <title>Complete genome of a new Firmicutes species belonging to the dominant human colonic microbiota ('Ruminococcus bicirculans') reveals two chromosomes and a selective capacity to utilize plant glucans.</title>
        <authorList>
            <consortium name="NISC Comparative Sequencing Program"/>
            <person name="Wegmann U."/>
            <person name="Louis P."/>
            <person name="Goesmann A."/>
            <person name="Henrissat B."/>
            <person name="Duncan S.H."/>
            <person name="Flint H.J."/>
        </authorList>
    </citation>
    <scope>NUCLEOTIDE SEQUENCE</scope>
    <source>
        <strain evidence="2">NBRC 108219</strain>
    </source>
</reference>
<reference evidence="2" key="2">
    <citation type="submission" date="2023-01" db="EMBL/GenBank/DDBJ databases">
        <title>Draft genome sequence of Algimonas ampicilliniresistens strain NBRC 108219.</title>
        <authorList>
            <person name="Sun Q."/>
            <person name="Mori K."/>
        </authorList>
    </citation>
    <scope>NUCLEOTIDE SEQUENCE</scope>
    <source>
        <strain evidence="2">NBRC 108219</strain>
    </source>
</reference>
<evidence type="ECO:0000313" key="2">
    <source>
        <dbReference type="EMBL" id="GLQ24048.1"/>
    </source>
</evidence>
<dbReference type="PANTHER" id="PTHR38600:SF2">
    <property type="entry name" value="SLL0088 PROTEIN"/>
    <property type="match status" value="1"/>
</dbReference>
<accession>A0ABQ5V978</accession>
<organism evidence="2 3">
    <name type="scientific">Algimonas ampicilliniresistens</name>
    <dbReference type="NCBI Taxonomy" id="1298735"/>
    <lineage>
        <taxon>Bacteria</taxon>
        <taxon>Pseudomonadati</taxon>
        <taxon>Pseudomonadota</taxon>
        <taxon>Alphaproteobacteria</taxon>
        <taxon>Maricaulales</taxon>
        <taxon>Robiginitomaculaceae</taxon>
        <taxon>Algimonas</taxon>
    </lineage>
</organism>
<evidence type="ECO:0000313" key="3">
    <source>
        <dbReference type="Proteomes" id="UP001161391"/>
    </source>
</evidence>
<dbReference type="InterPro" id="IPR001845">
    <property type="entry name" value="HTH_ArsR_DNA-bd_dom"/>
</dbReference>
<sequence length="113" mass="12721">MDRTDPLSATFSALAHPARRAILARLAEGGTTVNVLAEPFDMSLPAVSRHIKVLERAGLIQQEKNAQYRRCTVNAAPLRAVASWTEQYRPIWETRLDAMERCLMALTENLDDR</sequence>
<comment type="caution">
    <text evidence="2">The sequence shown here is derived from an EMBL/GenBank/DDBJ whole genome shotgun (WGS) entry which is preliminary data.</text>
</comment>
<dbReference type="SUPFAM" id="SSF46785">
    <property type="entry name" value="Winged helix' DNA-binding domain"/>
    <property type="match status" value="1"/>
</dbReference>
<dbReference type="SMART" id="SM00418">
    <property type="entry name" value="HTH_ARSR"/>
    <property type="match status" value="1"/>
</dbReference>
<dbReference type="EMBL" id="BSNK01000002">
    <property type="protein sequence ID" value="GLQ24048.1"/>
    <property type="molecule type" value="Genomic_DNA"/>
</dbReference>
<proteinExistence type="predicted"/>
<dbReference type="Gene3D" id="1.10.10.10">
    <property type="entry name" value="Winged helix-like DNA-binding domain superfamily/Winged helix DNA-binding domain"/>
    <property type="match status" value="1"/>
</dbReference>
<feature type="domain" description="HTH arsR-type" evidence="1">
    <location>
        <begin position="1"/>
        <end position="93"/>
    </location>
</feature>
<dbReference type="Proteomes" id="UP001161391">
    <property type="component" value="Unassembled WGS sequence"/>
</dbReference>
<dbReference type="InterPro" id="IPR036388">
    <property type="entry name" value="WH-like_DNA-bd_sf"/>
</dbReference>
<dbReference type="NCBIfam" id="NF033788">
    <property type="entry name" value="HTH_metalloreg"/>
    <property type="match status" value="1"/>
</dbReference>
<dbReference type="PRINTS" id="PR00778">
    <property type="entry name" value="HTHARSR"/>
</dbReference>